<dbReference type="CDD" id="cd10035">
    <property type="entry name" value="UDG_like"/>
    <property type="match status" value="1"/>
</dbReference>
<dbReference type="KEGG" id="spha:D3Y57_01750"/>
<feature type="domain" description="Uracil-DNA glycosylase-like" evidence="1">
    <location>
        <begin position="106"/>
        <end position="198"/>
    </location>
</feature>
<dbReference type="Gene3D" id="3.40.470.10">
    <property type="entry name" value="Uracil-DNA glycosylase-like domain"/>
    <property type="match status" value="1"/>
</dbReference>
<evidence type="ECO:0000313" key="3">
    <source>
        <dbReference type="Proteomes" id="UP000276254"/>
    </source>
</evidence>
<geneLocation type="plasmid" evidence="2">
    <name>unnamed1</name>
</geneLocation>
<name>A0A494TG86_SPHPE</name>
<evidence type="ECO:0000259" key="1">
    <source>
        <dbReference type="Pfam" id="PF03167"/>
    </source>
</evidence>
<dbReference type="Proteomes" id="UP000276254">
    <property type="component" value="Plasmid unnamed1"/>
</dbReference>
<evidence type="ECO:0000313" key="2">
    <source>
        <dbReference type="EMBL" id="AYJ84831.1"/>
    </source>
</evidence>
<gene>
    <name evidence="2" type="ORF">D3Y57_01750</name>
</gene>
<dbReference type="AlphaFoldDB" id="A0A494TG86"/>
<dbReference type="InterPro" id="IPR036895">
    <property type="entry name" value="Uracil-DNA_glycosylase-like_sf"/>
</dbReference>
<reference evidence="2 3" key="1">
    <citation type="submission" date="2018-09" db="EMBL/GenBank/DDBJ databases">
        <title>Sphingomonas peninsula sp. nov., isolated from fildes peninsula, Antarctic soil.</title>
        <authorList>
            <person name="Yingchao G."/>
        </authorList>
    </citation>
    <scope>NUCLEOTIDE SEQUENCE [LARGE SCALE GENOMIC DNA]</scope>
    <source>
        <strain evidence="2 3">YZ-8</strain>
        <plasmid evidence="2 3">unnamed1</plasmid>
    </source>
</reference>
<keyword evidence="3" id="KW-1185">Reference proteome</keyword>
<dbReference type="InterPro" id="IPR005122">
    <property type="entry name" value="Uracil-DNA_glycosylase-like"/>
</dbReference>
<proteinExistence type="predicted"/>
<keyword evidence="2" id="KW-0614">Plasmid</keyword>
<organism evidence="2 3">
    <name type="scientific">Sphingomonas paeninsulae</name>
    <dbReference type="NCBI Taxonomy" id="2319844"/>
    <lineage>
        <taxon>Bacteria</taxon>
        <taxon>Pseudomonadati</taxon>
        <taxon>Pseudomonadota</taxon>
        <taxon>Alphaproteobacteria</taxon>
        <taxon>Sphingomonadales</taxon>
        <taxon>Sphingomonadaceae</taxon>
        <taxon>Sphingomonas</taxon>
    </lineage>
</organism>
<protein>
    <submittedName>
        <fullName evidence="2">Uracil-DNA glycosylase</fullName>
    </submittedName>
</protein>
<dbReference type="SUPFAM" id="SSF52141">
    <property type="entry name" value="Uracil-DNA glycosylase-like"/>
    <property type="match status" value="1"/>
</dbReference>
<dbReference type="OrthoDB" id="4977218at2"/>
<sequence>MTPKHFVSRLAEFSAPSVFNPWAEHCSLHDRPDAAAKRRDNLTRMLEAVLDAQAETIWIARDLGYRGGRRTGVPLTDEVHLAHAGALMGGISFERATRGPVVAERTAAIIWRVLAQIGQPIMLWNVFPFHPHEADAPLSNRCHTRSERVATWALLQSLIEMLRPRQIVAIGRDAQMALGELSIPTRAARHPSYGGQNEFMATMHALYGIDEMLTKCEPKLPLEIRHATNNNFAFA</sequence>
<dbReference type="Pfam" id="PF03167">
    <property type="entry name" value="UDG"/>
    <property type="match status" value="1"/>
</dbReference>
<dbReference type="EMBL" id="CP032828">
    <property type="protein sequence ID" value="AYJ84831.1"/>
    <property type="molecule type" value="Genomic_DNA"/>
</dbReference>
<accession>A0A494TG86</accession>